<dbReference type="Gene3D" id="1.10.760.10">
    <property type="entry name" value="Cytochrome c-like domain"/>
    <property type="match status" value="1"/>
</dbReference>
<dbReference type="PANTHER" id="PTHR40942:SF2">
    <property type="entry name" value="CYTOCHROME-RELATED"/>
    <property type="match status" value="1"/>
</dbReference>
<keyword evidence="4" id="KW-0249">Electron transport</keyword>
<evidence type="ECO:0000256" key="7">
    <source>
        <dbReference type="SAM" id="SignalP"/>
    </source>
</evidence>
<evidence type="ECO:0000256" key="2">
    <source>
        <dbReference type="ARBA" id="ARBA00022617"/>
    </source>
</evidence>
<dbReference type="GO" id="GO:0005506">
    <property type="term" value="F:iron ion binding"/>
    <property type="evidence" value="ECO:0007669"/>
    <property type="project" value="InterPro"/>
</dbReference>
<evidence type="ECO:0000256" key="1">
    <source>
        <dbReference type="ARBA" id="ARBA00022448"/>
    </source>
</evidence>
<keyword evidence="10" id="KW-1185">Reference proteome</keyword>
<keyword evidence="5 6" id="KW-0408">Iron</keyword>
<evidence type="ECO:0000256" key="5">
    <source>
        <dbReference type="ARBA" id="ARBA00023004"/>
    </source>
</evidence>
<feature type="signal peptide" evidence="7">
    <location>
        <begin position="1"/>
        <end position="21"/>
    </location>
</feature>
<evidence type="ECO:0000256" key="3">
    <source>
        <dbReference type="ARBA" id="ARBA00022723"/>
    </source>
</evidence>
<dbReference type="GO" id="GO:0009055">
    <property type="term" value="F:electron transfer activity"/>
    <property type="evidence" value="ECO:0007669"/>
    <property type="project" value="InterPro"/>
</dbReference>
<keyword evidence="3 6" id="KW-0479">Metal-binding</keyword>
<keyword evidence="2 6" id="KW-0349">Heme</keyword>
<keyword evidence="1" id="KW-0813">Transport</keyword>
<evidence type="ECO:0000256" key="4">
    <source>
        <dbReference type="ARBA" id="ARBA00022982"/>
    </source>
</evidence>
<accession>A0A3N2DK49</accession>
<evidence type="ECO:0000256" key="6">
    <source>
        <dbReference type="PROSITE-ProRule" id="PRU00433"/>
    </source>
</evidence>
<feature type="chain" id="PRO_5018274404" evidence="7">
    <location>
        <begin position="22"/>
        <end position="98"/>
    </location>
</feature>
<reference evidence="9 10" key="1">
    <citation type="submission" date="2018-11" db="EMBL/GenBank/DDBJ databases">
        <title>Genomic Encyclopedia of Type Strains, Phase IV (KMG-IV): sequencing the most valuable type-strain genomes for metagenomic binning, comparative biology and taxonomic classification.</title>
        <authorList>
            <person name="Goeker M."/>
        </authorList>
    </citation>
    <scope>NUCLEOTIDE SEQUENCE [LARGE SCALE GENOMIC DNA]</scope>
    <source>
        <strain evidence="9 10">DSM 100316</strain>
    </source>
</reference>
<keyword evidence="7" id="KW-0732">Signal</keyword>
<comment type="caution">
    <text evidence="9">The sequence shown here is derived from an EMBL/GenBank/DDBJ whole genome shotgun (WGS) entry which is preliminary data.</text>
</comment>
<protein>
    <submittedName>
        <fullName evidence="9">Cbb3-type cytochrome c oxidase subunit III</fullName>
    </submittedName>
</protein>
<name>A0A3N2DK49_9GAMM</name>
<dbReference type="SUPFAM" id="SSF46626">
    <property type="entry name" value="Cytochrome c"/>
    <property type="match status" value="1"/>
</dbReference>
<evidence type="ECO:0000313" key="10">
    <source>
        <dbReference type="Proteomes" id="UP000275394"/>
    </source>
</evidence>
<dbReference type="AlphaFoldDB" id="A0A3N2DK49"/>
<evidence type="ECO:0000313" key="9">
    <source>
        <dbReference type="EMBL" id="ROS00166.1"/>
    </source>
</evidence>
<dbReference type="InterPro" id="IPR036909">
    <property type="entry name" value="Cyt_c-like_dom_sf"/>
</dbReference>
<dbReference type="Proteomes" id="UP000275394">
    <property type="component" value="Unassembled WGS sequence"/>
</dbReference>
<dbReference type="Pfam" id="PF13442">
    <property type="entry name" value="Cytochrome_CBB3"/>
    <property type="match status" value="1"/>
</dbReference>
<dbReference type="EMBL" id="RKHR01000005">
    <property type="protein sequence ID" value="ROS00166.1"/>
    <property type="molecule type" value="Genomic_DNA"/>
</dbReference>
<dbReference type="OrthoDB" id="9814708at2"/>
<proteinExistence type="predicted"/>
<dbReference type="InterPro" id="IPR002323">
    <property type="entry name" value="Cyt_CIE"/>
</dbReference>
<sequence>MKGMLAMTIVAGMALSASALAADGKAIYDKSCHVCHAMGVAEAPKAHDVAAWAPRLGQGMPALIAVVKSGKGAMPPGGMCSDCTDEEYKLAIEFMSTQ</sequence>
<dbReference type="PANTHER" id="PTHR40942">
    <property type="match status" value="1"/>
</dbReference>
<feature type="domain" description="Cytochrome c" evidence="8">
    <location>
        <begin position="19"/>
        <end position="98"/>
    </location>
</feature>
<dbReference type="GO" id="GO:0020037">
    <property type="term" value="F:heme binding"/>
    <property type="evidence" value="ECO:0007669"/>
    <property type="project" value="InterPro"/>
</dbReference>
<evidence type="ECO:0000259" key="8">
    <source>
        <dbReference type="PROSITE" id="PS51007"/>
    </source>
</evidence>
<dbReference type="RefSeq" id="WP_123713147.1">
    <property type="nucleotide sequence ID" value="NZ_RKHR01000005.1"/>
</dbReference>
<gene>
    <name evidence="9" type="ORF">EDC56_2802</name>
</gene>
<dbReference type="PROSITE" id="PS51007">
    <property type="entry name" value="CYTC"/>
    <property type="match status" value="1"/>
</dbReference>
<organism evidence="9 10">
    <name type="scientific">Sinobacterium caligoides</name>
    <dbReference type="NCBI Taxonomy" id="933926"/>
    <lineage>
        <taxon>Bacteria</taxon>
        <taxon>Pseudomonadati</taxon>
        <taxon>Pseudomonadota</taxon>
        <taxon>Gammaproteobacteria</taxon>
        <taxon>Cellvibrionales</taxon>
        <taxon>Spongiibacteraceae</taxon>
        <taxon>Sinobacterium</taxon>
    </lineage>
</organism>
<dbReference type="InterPro" id="IPR009056">
    <property type="entry name" value="Cyt_c-like_dom"/>
</dbReference>
<dbReference type="PRINTS" id="PR00607">
    <property type="entry name" value="CYTCHROMECIE"/>
</dbReference>